<keyword evidence="3" id="KW-1185">Reference proteome</keyword>
<evidence type="ECO:0000256" key="1">
    <source>
        <dbReference type="SAM" id="Phobius"/>
    </source>
</evidence>
<feature type="transmembrane region" description="Helical" evidence="1">
    <location>
        <begin position="318"/>
        <end position="343"/>
    </location>
</feature>
<sequence length="456" mass="50688">MDSLSSDESASAVALVNALNSLPPSENRYLALANYIEDKANSASNVNKAKPVFWILLAGQGTMLILAVWVITLRVCSRKFTFGTITRSKIMRLNPPDCFAVCCLFASPITIYSALTRIGYNASTNRFGTNAVVVQAIAFLFFWLPTWGFLWSWYGTIICNRWEPPWSQLSSIPGGRVPKAIVITLNSLIILGAVAATSGFLTVAAIFNKKIGAAIDILERLQESLKSVAPTYDPNTWQITMLLPFLQPLRDLREMTGGLTKAFQMTILTSLILVVTLVALYPFLIATVFMQRRRHIKNNINTEQSIKMRMKIDYVKELNSLLWVSLAIWLAFALYAPILIWQFVEVKEHPRNLTIVPVVILIVSLGLAAIFGNFILFVTLSQTYRLQMNVNGWQSLLQKAIKASSSIKVHSNKEEVSCTTSKGNNKIPSICVQTVTIQSSPLVTITDERGYNLPSA</sequence>
<feature type="transmembrane region" description="Helical" evidence="1">
    <location>
        <begin position="355"/>
        <end position="378"/>
    </location>
</feature>
<keyword evidence="1" id="KW-0812">Transmembrane</keyword>
<reference evidence="2" key="1">
    <citation type="submission" date="2022-06" db="EMBL/GenBank/DDBJ databases">
        <authorList>
            <consortium name="SYNGENTA / RWTH Aachen University"/>
        </authorList>
    </citation>
    <scope>NUCLEOTIDE SEQUENCE</scope>
</reference>
<keyword evidence="1" id="KW-1133">Transmembrane helix</keyword>
<evidence type="ECO:0000313" key="3">
    <source>
        <dbReference type="Proteomes" id="UP001153365"/>
    </source>
</evidence>
<name>A0AAV0B348_PHAPC</name>
<keyword evidence="1" id="KW-0472">Membrane</keyword>
<dbReference type="AlphaFoldDB" id="A0AAV0B348"/>
<organism evidence="2 3">
    <name type="scientific">Phakopsora pachyrhizi</name>
    <name type="common">Asian soybean rust disease fungus</name>
    <dbReference type="NCBI Taxonomy" id="170000"/>
    <lineage>
        <taxon>Eukaryota</taxon>
        <taxon>Fungi</taxon>
        <taxon>Dikarya</taxon>
        <taxon>Basidiomycota</taxon>
        <taxon>Pucciniomycotina</taxon>
        <taxon>Pucciniomycetes</taxon>
        <taxon>Pucciniales</taxon>
        <taxon>Phakopsoraceae</taxon>
        <taxon>Phakopsora</taxon>
    </lineage>
</organism>
<gene>
    <name evidence="2" type="ORF">PPACK8108_LOCUS12025</name>
</gene>
<feature type="transmembrane region" description="Helical" evidence="1">
    <location>
        <begin position="262"/>
        <end position="289"/>
    </location>
</feature>
<feature type="transmembrane region" description="Helical" evidence="1">
    <location>
        <begin position="98"/>
        <end position="120"/>
    </location>
</feature>
<evidence type="ECO:0000313" key="2">
    <source>
        <dbReference type="EMBL" id="CAH7676916.1"/>
    </source>
</evidence>
<dbReference type="Proteomes" id="UP001153365">
    <property type="component" value="Unassembled WGS sequence"/>
</dbReference>
<feature type="transmembrane region" description="Helical" evidence="1">
    <location>
        <begin position="52"/>
        <end position="77"/>
    </location>
</feature>
<comment type="caution">
    <text evidence="2">The sequence shown here is derived from an EMBL/GenBank/DDBJ whole genome shotgun (WGS) entry which is preliminary data.</text>
</comment>
<feature type="transmembrane region" description="Helical" evidence="1">
    <location>
        <begin position="180"/>
        <end position="207"/>
    </location>
</feature>
<dbReference type="EMBL" id="CALTRL010002844">
    <property type="protein sequence ID" value="CAH7676916.1"/>
    <property type="molecule type" value="Genomic_DNA"/>
</dbReference>
<feature type="transmembrane region" description="Helical" evidence="1">
    <location>
        <begin position="132"/>
        <end position="159"/>
    </location>
</feature>
<protein>
    <submittedName>
        <fullName evidence="2">Expressed protein</fullName>
    </submittedName>
</protein>
<accession>A0AAV0B348</accession>
<proteinExistence type="predicted"/>